<dbReference type="AlphaFoldDB" id="A0A368RQN2"/>
<dbReference type="PANTHER" id="PTHR31662:SF13">
    <property type="entry name" value="OS09G0287600 PROTEIN"/>
    <property type="match status" value="1"/>
</dbReference>
<proteinExistence type="inferred from homology"/>
<dbReference type="EMBL" id="CM003534">
    <property type="protein sequence ID" value="RCV32418.1"/>
    <property type="molecule type" value="Genomic_DNA"/>
</dbReference>
<protein>
    <recommendedName>
        <fullName evidence="3">Glabrous enhancer-binding protein-like DBD domain-containing protein</fullName>
    </recommendedName>
</protein>
<organism evidence="4">
    <name type="scientific">Setaria italica</name>
    <name type="common">Foxtail millet</name>
    <name type="synonym">Panicum italicum</name>
    <dbReference type="NCBI Taxonomy" id="4555"/>
    <lineage>
        <taxon>Eukaryota</taxon>
        <taxon>Viridiplantae</taxon>
        <taxon>Streptophyta</taxon>
        <taxon>Embryophyta</taxon>
        <taxon>Tracheophyta</taxon>
        <taxon>Spermatophyta</taxon>
        <taxon>Magnoliopsida</taxon>
        <taxon>Liliopsida</taxon>
        <taxon>Poales</taxon>
        <taxon>Poaceae</taxon>
        <taxon>PACMAD clade</taxon>
        <taxon>Panicoideae</taxon>
        <taxon>Panicodae</taxon>
        <taxon>Paniceae</taxon>
        <taxon>Cenchrinae</taxon>
        <taxon>Setaria</taxon>
    </lineage>
</organism>
<feature type="compositionally biased region" description="Basic and acidic residues" evidence="2">
    <location>
        <begin position="156"/>
        <end position="168"/>
    </location>
</feature>
<reference evidence="4" key="1">
    <citation type="journal article" date="2012" name="Nat. Biotechnol.">
        <title>Reference genome sequence of the model plant Setaria.</title>
        <authorList>
            <person name="Bennetzen J.L."/>
            <person name="Schmutz J."/>
            <person name="Wang H."/>
            <person name="Percifield R."/>
            <person name="Hawkins J."/>
            <person name="Pontaroli A.C."/>
            <person name="Estep M."/>
            <person name="Feng L."/>
            <person name="Vaughn J.N."/>
            <person name="Grimwood J."/>
            <person name="Jenkins J."/>
            <person name="Barry K."/>
            <person name="Lindquist E."/>
            <person name="Hellsten U."/>
            <person name="Deshpande S."/>
            <person name="Wang X."/>
            <person name="Wu X."/>
            <person name="Mitros T."/>
            <person name="Triplett J."/>
            <person name="Yang X."/>
            <person name="Ye C.Y."/>
            <person name="Mauro-Herrera M."/>
            <person name="Wang L."/>
            <person name="Li P."/>
            <person name="Sharma M."/>
            <person name="Sharma R."/>
            <person name="Ronald P.C."/>
            <person name="Panaud O."/>
            <person name="Kellogg E.A."/>
            <person name="Brutnell T.P."/>
            <person name="Doust A.N."/>
            <person name="Tuskan G.A."/>
            <person name="Rokhsar D."/>
            <person name="Devos K.M."/>
        </authorList>
    </citation>
    <scope>NUCLEOTIDE SEQUENCE [LARGE SCALE GENOMIC DNA]</scope>
    <source>
        <strain evidence="4">Yugu1</strain>
    </source>
</reference>
<feature type="domain" description="Glabrous enhancer-binding protein-like DBD" evidence="3">
    <location>
        <begin position="331"/>
        <end position="416"/>
    </location>
</feature>
<feature type="compositionally biased region" description="Basic and acidic residues" evidence="2">
    <location>
        <begin position="282"/>
        <end position="296"/>
    </location>
</feature>
<evidence type="ECO:0000256" key="2">
    <source>
        <dbReference type="SAM" id="MobiDB-lite"/>
    </source>
</evidence>
<dbReference type="STRING" id="4555.A0A368RQN2"/>
<feature type="compositionally biased region" description="Basic residues" evidence="2">
    <location>
        <begin position="117"/>
        <end position="131"/>
    </location>
</feature>
<feature type="region of interest" description="Disordered" evidence="2">
    <location>
        <begin position="1"/>
        <end position="334"/>
    </location>
</feature>
<dbReference type="SMR" id="A0A368RQN2"/>
<feature type="compositionally biased region" description="Basic residues" evidence="2">
    <location>
        <begin position="227"/>
        <end position="248"/>
    </location>
</feature>
<dbReference type="GO" id="GO:0006355">
    <property type="term" value="P:regulation of DNA-templated transcription"/>
    <property type="evidence" value="ECO:0007669"/>
    <property type="project" value="InterPro"/>
</dbReference>
<dbReference type="Pfam" id="PF04504">
    <property type="entry name" value="GeBP-like_DBD"/>
    <property type="match status" value="1"/>
</dbReference>
<evidence type="ECO:0000256" key="1">
    <source>
        <dbReference type="ARBA" id="ARBA00010820"/>
    </source>
</evidence>
<name>A0A368RQN2_SETIT</name>
<feature type="compositionally biased region" description="Basic and acidic residues" evidence="2">
    <location>
        <begin position="309"/>
        <end position="334"/>
    </location>
</feature>
<reference evidence="4" key="2">
    <citation type="submission" date="2015-07" db="EMBL/GenBank/DDBJ databases">
        <authorList>
            <person name="Noorani M."/>
        </authorList>
    </citation>
    <scope>NUCLEOTIDE SEQUENCE</scope>
    <source>
        <strain evidence="4">Yugu1</strain>
    </source>
</reference>
<feature type="compositionally biased region" description="Acidic residues" evidence="2">
    <location>
        <begin position="34"/>
        <end position="52"/>
    </location>
</feature>
<sequence length="545" mass="59315">MATKRHARGASSDDSEDLGHEGAKKPAKPAPPSPEDEGSEEERDTEAMEEESDKSGDARPVRHALAAAAPKPKETLNRAKKPSPAAAAEDVGAQASGEAPLVRDARPDELAAAAPPLRKKSKTKKTTKPVKRPPPPSEEESGDPSLVSNETAAVSLRREIVASLDHNKRGAMSPPLKRAKRDATPPQEDEEQVGKRAAGADNDGTSEPQAGTGVLVEKTFAALSPQHNKRSKTSAPKYKHKNKKKKQPGKGLAKLPQPKSAGFELTSDRDEALGAGNTLPPQEKDGAQEDKQHGEGKEDEGLEVSSEALSERDASSPKPCSSEEEKKPAVERSWSKDDELKILHALVEHAQSHHGAQPDSSHLLANLTFDKIDANADKLNDKIRKLRTRYRRWCLQGCPTDNLGGRLFELSAILWGQGDDDVQVEATSTKEFSQRSSLYPYLAEEVKAYAETHTSGDLVMAAFATIGHDKARHLDAMCKQQRVDSFKLERSQANLTKAKQHSSECDVQFNINAEAAEGHRRRCAVLQSMLATEITATIMQWQERT</sequence>
<evidence type="ECO:0000259" key="3">
    <source>
        <dbReference type="Pfam" id="PF04504"/>
    </source>
</evidence>
<accession>A0A368RQN2</accession>
<evidence type="ECO:0000313" key="4">
    <source>
        <dbReference type="EMBL" id="RCV32418.1"/>
    </source>
</evidence>
<dbReference type="InterPro" id="IPR007592">
    <property type="entry name" value="GEBP"/>
</dbReference>
<gene>
    <name evidence="4" type="ORF">SETIT_7G001200v2</name>
</gene>
<dbReference type="OrthoDB" id="688402at2759"/>
<dbReference type="PANTHER" id="PTHR31662">
    <property type="entry name" value="BNAANNG10740D PROTEIN-RELATED"/>
    <property type="match status" value="1"/>
</dbReference>
<dbReference type="InterPro" id="IPR053932">
    <property type="entry name" value="GeBP-like_DBD"/>
</dbReference>
<comment type="similarity">
    <text evidence="1">Belongs to the GeBP family.</text>
</comment>